<protein>
    <submittedName>
        <fullName evidence="1">Uncharacterized protein</fullName>
    </submittedName>
</protein>
<dbReference type="EMBL" id="CAMPGE010007011">
    <property type="protein sequence ID" value="CAI2365936.1"/>
    <property type="molecule type" value="Genomic_DNA"/>
</dbReference>
<sequence>MKTIFTCRVIGEELKRCRCQKRSIKSRKTCSTWQNCTVHCLTIQQGSCSIKDSLSGLTDSASILFFIVCFHSIFQNFCIYCELSLKLNKCSSWVSLKHLTMWMIYGVPS</sequence>
<keyword evidence="2" id="KW-1185">Reference proteome</keyword>
<gene>
    <name evidence="1" type="ORF">ECRASSUSDP1_LOCUS7205</name>
</gene>
<organism evidence="1 2">
    <name type="scientific">Euplotes crassus</name>
    <dbReference type="NCBI Taxonomy" id="5936"/>
    <lineage>
        <taxon>Eukaryota</taxon>
        <taxon>Sar</taxon>
        <taxon>Alveolata</taxon>
        <taxon>Ciliophora</taxon>
        <taxon>Intramacronucleata</taxon>
        <taxon>Spirotrichea</taxon>
        <taxon>Hypotrichia</taxon>
        <taxon>Euplotida</taxon>
        <taxon>Euplotidae</taxon>
        <taxon>Moneuplotes</taxon>
    </lineage>
</organism>
<dbReference type="Proteomes" id="UP001295684">
    <property type="component" value="Unassembled WGS sequence"/>
</dbReference>
<name>A0AAD1XCW8_EUPCR</name>
<evidence type="ECO:0000313" key="1">
    <source>
        <dbReference type="EMBL" id="CAI2365936.1"/>
    </source>
</evidence>
<proteinExistence type="predicted"/>
<accession>A0AAD1XCW8</accession>
<reference evidence="1" key="1">
    <citation type="submission" date="2023-07" db="EMBL/GenBank/DDBJ databases">
        <authorList>
            <consortium name="AG Swart"/>
            <person name="Singh M."/>
            <person name="Singh A."/>
            <person name="Seah K."/>
            <person name="Emmerich C."/>
        </authorList>
    </citation>
    <scope>NUCLEOTIDE SEQUENCE</scope>
    <source>
        <strain evidence="1">DP1</strain>
    </source>
</reference>
<comment type="caution">
    <text evidence="1">The sequence shown here is derived from an EMBL/GenBank/DDBJ whole genome shotgun (WGS) entry which is preliminary data.</text>
</comment>
<dbReference type="AlphaFoldDB" id="A0AAD1XCW8"/>
<evidence type="ECO:0000313" key="2">
    <source>
        <dbReference type="Proteomes" id="UP001295684"/>
    </source>
</evidence>